<dbReference type="RefSeq" id="WP_265383965.1">
    <property type="nucleotide sequence ID" value="NZ_CP110615.1"/>
</dbReference>
<keyword evidence="5" id="KW-1185">Reference proteome</keyword>
<evidence type="ECO:0000313" key="5">
    <source>
        <dbReference type="Proteomes" id="UP001164965"/>
    </source>
</evidence>
<accession>A0ABY6P2I6</accession>
<feature type="transmembrane region" description="Helical" evidence="2">
    <location>
        <begin position="317"/>
        <end position="335"/>
    </location>
</feature>
<dbReference type="EMBL" id="CP110615">
    <property type="protein sequence ID" value="UZJ25861.1"/>
    <property type="molecule type" value="Genomic_DNA"/>
</dbReference>
<reference evidence="4" key="1">
    <citation type="submission" date="2022-10" db="EMBL/GenBank/DDBJ databases">
        <title>Rhodococcus sp.75.</title>
        <authorList>
            <person name="Sun M."/>
        </authorList>
    </citation>
    <scope>NUCLEOTIDE SEQUENCE</scope>
    <source>
        <strain evidence="4">75</strain>
    </source>
</reference>
<gene>
    <name evidence="4" type="ORF">RHODO2019_05340</name>
</gene>
<evidence type="ECO:0000256" key="2">
    <source>
        <dbReference type="SAM" id="Phobius"/>
    </source>
</evidence>
<keyword evidence="2" id="KW-1133">Transmembrane helix</keyword>
<protein>
    <submittedName>
        <fullName evidence="4">Uncharacterized protein</fullName>
    </submittedName>
</protein>
<name>A0ABY6P2I6_9NOCA</name>
<dbReference type="SUPFAM" id="SSF63829">
    <property type="entry name" value="Calcium-dependent phosphotriesterase"/>
    <property type="match status" value="1"/>
</dbReference>
<proteinExistence type="predicted"/>
<evidence type="ECO:0000256" key="3">
    <source>
        <dbReference type="SAM" id="SignalP"/>
    </source>
</evidence>
<sequence length="344" mass="34297">MLLPALLLAPALLLTVSTVGPPTPGTLCTPSDARLAELSALGVRAGTVLATGDGDVTEVLALDPASCAVTGTLDVGLDLRDVEDLAVAADGTVWLADTGDNRRTRDTVALVSVGEAGVPSGLHRLSYPDGPHDAEALLLQRDGRPVVVTKAVSGTAGVYAPDVPVDRLAEPGPTPMARVGQVRIAATDTPGGPVGSLGSVLVTGGAVSTDGTVAALRTYTDAYLWSVPDGDVVDALASDPVRVPLAGEPQGEAVAFTADGALLSGSEGPAGVLPAIRTVVGATGLAVVAPAQTPGATTPPASDQPAPASDGSGLERWQAAVIAVVVAGAVVWLVGRLRRAGRRR</sequence>
<keyword evidence="2" id="KW-0812">Transmembrane</keyword>
<feature type="signal peptide" evidence="3">
    <location>
        <begin position="1"/>
        <end position="21"/>
    </location>
</feature>
<organism evidence="4 5">
    <name type="scientific">Rhodococcus antarcticus</name>
    <dbReference type="NCBI Taxonomy" id="2987751"/>
    <lineage>
        <taxon>Bacteria</taxon>
        <taxon>Bacillati</taxon>
        <taxon>Actinomycetota</taxon>
        <taxon>Actinomycetes</taxon>
        <taxon>Mycobacteriales</taxon>
        <taxon>Nocardiaceae</taxon>
        <taxon>Rhodococcus</taxon>
    </lineage>
</organism>
<keyword evidence="3" id="KW-0732">Signal</keyword>
<feature type="compositionally biased region" description="Low complexity" evidence="1">
    <location>
        <begin position="291"/>
        <end position="310"/>
    </location>
</feature>
<feature type="region of interest" description="Disordered" evidence="1">
    <location>
        <begin position="291"/>
        <end position="312"/>
    </location>
</feature>
<feature type="chain" id="PRO_5047273196" evidence="3">
    <location>
        <begin position="22"/>
        <end position="344"/>
    </location>
</feature>
<evidence type="ECO:0000313" key="4">
    <source>
        <dbReference type="EMBL" id="UZJ25861.1"/>
    </source>
</evidence>
<keyword evidence="2" id="KW-0472">Membrane</keyword>
<dbReference type="Proteomes" id="UP001164965">
    <property type="component" value="Chromosome"/>
</dbReference>
<evidence type="ECO:0000256" key="1">
    <source>
        <dbReference type="SAM" id="MobiDB-lite"/>
    </source>
</evidence>